<organism evidence="1">
    <name type="scientific">Catovirus CTV1</name>
    <dbReference type="NCBI Taxonomy" id="1977631"/>
    <lineage>
        <taxon>Viruses</taxon>
        <taxon>Varidnaviria</taxon>
        <taxon>Bamfordvirae</taxon>
        <taxon>Nucleocytoviricota</taxon>
        <taxon>Megaviricetes</taxon>
        <taxon>Imitervirales</taxon>
        <taxon>Mimiviridae</taxon>
        <taxon>Klosneuvirinae</taxon>
        <taxon>Catovirus</taxon>
    </lineage>
</organism>
<dbReference type="EMBL" id="KY684083">
    <property type="protein sequence ID" value="ARF08458.1"/>
    <property type="molecule type" value="Genomic_DNA"/>
</dbReference>
<name>A0A1V0S9X8_9VIRU</name>
<accession>A0A1V0S9X8</accession>
<gene>
    <name evidence="1" type="ORF">Catovirus_1_508</name>
</gene>
<evidence type="ECO:0000313" key="1">
    <source>
        <dbReference type="EMBL" id="ARF08458.1"/>
    </source>
</evidence>
<reference evidence="1" key="1">
    <citation type="journal article" date="2017" name="Science">
        <title>Giant viruses with an expanded complement of translation system components.</title>
        <authorList>
            <person name="Schulz F."/>
            <person name="Yutin N."/>
            <person name="Ivanova N.N."/>
            <person name="Ortega D.R."/>
            <person name="Lee T.K."/>
            <person name="Vierheilig J."/>
            <person name="Daims H."/>
            <person name="Horn M."/>
            <person name="Wagner M."/>
            <person name="Jensen G.J."/>
            <person name="Kyrpides N.C."/>
            <person name="Koonin E.V."/>
            <person name="Woyke T."/>
        </authorList>
    </citation>
    <scope>NUCLEOTIDE SEQUENCE</scope>
    <source>
        <strain evidence="1">CTV1</strain>
    </source>
</reference>
<proteinExistence type="predicted"/>
<protein>
    <submittedName>
        <fullName evidence="1">Uncharacterized protein</fullName>
    </submittedName>
</protein>
<sequence>MTRFTGCQKYADNILYILNQNFTDFKFVASYNGWAEMHIVNHKQHNIREAKMVDSIIVIDNCSDNLNTIQQYYQQYGILEFICMWSKNYVNIKNLKNLKDYNQVKYQYIYSKYYKEDNDILSENTGVNSFIEIIRKYIDDNYNKKLSKIITDISNLKNDMCELVKDNLKKMRIEYVKKLPELITVYPQIKNVYDDNMSDF</sequence>